<organism evidence="3 4">
    <name type="scientific">Symmachiella dynata</name>
    <dbReference type="NCBI Taxonomy" id="2527995"/>
    <lineage>
        <taxon>Bacteria</taxon>
        <taxon>Pseudomonadati</taxon>
        <taxon>Planctomycetota</taxon>
        <taxon>Planctomycetia</taxon>
        <taxon>Planctomycetales</taxon>
        <taxon>Planctomycetaceae</taxon>
        <taxon>Symmachiella</taxon>
    </lineage>
</organism>
<feature type="compositionally biased region" description="Low complexity" evidence="1">
    <location>
        <begin position="1"/>
        <end position="14"/>
    </location>
</feature>
<name>A0A517ZNC2_9PLAN</name>
<accession>A0A517ZNC2</accession>
<dbReference type="KEGG" id="sdyn:Mal52_24600"/>
<dbReference type="EMBL" id="CP036276">
    <property type="protein sequence ID" value="QDU43982.1"/>
    <property type="molecule type" value="Genomic_DNA"/>
</dbReference>
<evidence type="ECO:0000256" key="2">
    <source>
        <dbReference type="SAM" id="Phobius"/>
    </source>
</evidence>
<keyword evidence="2" id="KW-0472">Membrane</keyword>
<keyword evidence="4" id="KW-1185">Reference proteome</keyword>
<keyword evidence="2" id="KW-0812">Transmembrane</keyword>
<keyword evidence="2" id="KW-1133">Transmembrane helix</keyword>
<feature type="transmembrane region" description="Helical" evidence="2">
    <location>
        <begin position="53"/>
        <end position="72"/>
    </location>
</feature>
<dbReference type="OrthoDB" id="9903701at2"/>
<dbReference type="RefSeq" id="WP_145376252.1">
    <property type="nucleotide sequence ID" value="NZ_CAXBED010000106.1"/>
</dbReference>
<protein>
    <submittedName>
        <fullName evidence="3">Uncharacterized protein</fullName>
    </submittedName>
</protein>
<gene>
    <name evidence="3" type="ORF">Mal52_24600</name>
</gene>
<feature type="region of interest" description="Disordered" evidence="1">
    <location>
        <begin position="1"/>
        <end position="27"/>
    </location>
</feature>
<evidence type="ECO:0000256" key="1">
    <source>
        <dbReference type="SAM" id="MobiDB-lite"/>
    </source>
</evidence>
<proteinExistence type="predicted"/>
<reference evidence="3 4" key="1">
    <citation type="submission" date="2019-02" db="EMBL/GenBank/DDBJ databases">
        <title>Deep-cultivation of Planctomycetes and their phenomic and genomic characterization uncovers novel biology.</title>
        <authorList>
            <person name="Wiegand S."/>
            <person name="Jogler M."/>
            <person name="Boedeker C."/>
            <person name="Pinto D."/>
            <person name="Vollmers J."/>
            <person name="Rivas-Marin E."/>
            <person name="Kohn T."/>
            <person name="Peeters S.H."/>
            <person name="Heuer A."/>
            <person name="Rast P."/>
            <person name="Oberbeckmann S."/>
            <person name="Bunk B."/>
            <person name="Jeske O."/>
            <person name="Meyerdierks A."/>
            <person name="Storesund J.E."/>
            <person name="Kallscheuer N."/>
            <person name="Luecker S."/>
            <person name="Lage O.M."/>
            <person name="Pohl T."/>
            <person name="Merkel B.J."/>
            <person name="Hornburger P."/>
            <person name="Mueller R.-W."/>
            <person name="Bruemmer F."/>
            <person name="Labrenz M."/>
            <person name="Spormann A.M."/>
            <person name="Op den Camp H."/>
            <person name="Overmann J."/>
            <person name="Amann R."/>
            <person name="Jetten M.S.M."/>
            <person name="Mascher T."/>
            <person name="Medema M.H."/>
            <person name="Devos D.P."/>
            <person name="Kaster A.-K."/>
            <person name="Ovreas L."/>
            <person name="Rohde M."/>
            <person name="Galperin M.Y."/>
            <person name="Jogler C."/>
        </authorList>
    </citation>
    <scope>NUCLEOTIDE SEQUENCE [LARGE SCALE GENOMIC DNA]</scope>
    <source>
        <strain evidence="3 4">Mal52</strain>
    </source>
</reference>
<sequence>MSDEATTVEQSVSTETEEASTFPGSEFDRQELAHFSSDDTEVTANIGKMLTIFFFYSLLAMMCVTLWAWWISTSN</sequence>
<evidence type="ECO:0000313" key="3">
    <source>
        <dbReference type="EMBL" id="QDU43982.1"/>
    </source>
</evidence>
<evidence type="ECO:0000313" key="4">
    <source>
        <dbReference type="Proteomes" id="UP000319383"/>
    </source>
</evidence>
<dbReference type="AlphaFoldDB" id="A0A517ZNC2"/>
<dbReference type="Proteomes" id="UP000319383">
    <property type="component" value="Chromosome"/>
</dbReference>